<dbReference type="Proteomes" id="UP000199400">
    <property type="component" value="Unassembled WGS sequence"/>
</dbReference>
<feature type="region of interest" description="Disordered" evidence="1">
    <location>
        <begin position="1"/>
        <end position="35"/>
    </location>
</feature>
<name>A0A1I2I5W6_9BACT</name>
<evidence type="ECO:0000313" key="3">
    <source>
        <dbReference type="Proteomes" id="UP000199400"/>
    </source>
</evidence>
<sequence length="92" mass="9618">MPPPRGGQTRVKRASNTRRRASNRPEPAGIRDPERVEGVCSGGVAVATAVQALDVRAAGELVWVRAAARMALTHVVPTVALALLAIGSVREA</sequence>
<reference evidence="3" key="1">
    <citation type="submission" date="2016-10" db="EMBL/GenBank/DDBJ databases">
        <authorList>
            <person name="Varghese N."/>
            <person name="Submissions S."/>
        </authorList>
    </citation>
    <scope>NUCLEOTIDE SEQUENCE [LARGE SCALE GENOMIC DNA]</scope>
    <source>
        <strain evidence="3">ATCC 25963</strain>
    </source>
</reference>
<organism evidence="2 3">
    <name type="scientific">Nannocystis exedens</name>
    <dbReference type="NCBI Taxonomy" id="54"/>
    <lineage>
        <taxon>Bacteria</taxon>
        <taxon>Pseudomonadati</taxon>
        <taxon>Myxococcota</taxon>
        <taxon>Polyangia</taxon>
        <taxon>Nannocystales</taxon>
        <taxon>Nannocystaceae</taxon>
        <taxon>Nannocystis</taxon>
    </lineage>
</organism>
<feature type="compositionally biased region" description="Basic residues" evidence="1">
    <location>
        <begin position="10"/>
        <end position="22"/>
    </location>
</feature>
<evidence type="ECO:0000256" key="1">
    <source>
        <dbReference type="SAM" id="MobiDB-lite"/>
    </source>
</evidence>
<protein>
    <submittedName>
        <fullName evidence="2">Uncharacterized protein</fullName>
    </submittedName>
</protein>
<dbReference type="EMBL" id="FOMX01000054">
    <property type="protein sequence ID" value="SFF36487.1"/>
    <property type="molecule type" value="Genomic_DNA"/>
</dbReference>
<proteinExistence type="predicted"/>
<keyword evidence="3" id="KW-1185">Reference proteome</keyword>
<dbReference type="AlphaFoldDB" id="A0A1I2I5W6"/>
<accession>A0A1I2I5W6</accession>
<gene>
    <name evidence="2" type="ORF">SAMN02745121_08396</name>
</gene>
<evidence type="ECO:0000313" key="2">
    <source>
        <dbReference type="EMBL" id="SFF36487.1"/>
    </source>
</evidence>